<dbReference type="InParanoid" id="A0A251T304"/>
<reference evidence="2" key="1">
    <citation type="journal article" date="2017" name="Nature">
        <title>The sunflower genome provides insights into oil metabolism, flowering and Asterid evolution.</title>
        <authorList>
            <person name="Badouin H."/>
            <person name="Gouzy J."/>
            <person name="Grassa C.J."/>
            <person name="Murat F."/>
            <person name="Staton S.E."/>
            <person name="Cottret L."/>
            <person name="Lelandais-Briere C."/>
            <person name="Owens G.L."/>
            <person name="Carrere S."/>
            <person name="Mayjonade B."/>
            <person name="Legrand L."/>
            <person name="Gill N."/>
            <person name="Kane N.C."/>
            <person name="Bowers J.E."/>
            <person name="Hubner S."/>
            <person name="Bellec A."/>
            <person name="Berard A."/>
            <person name="Berges H."/>
            <person name="Blanchet N."/>
            <person name="Boniface M.C."/>
            <person name="Brunel D."/>
            <person name="Catrice O."/>
            <person name="Chaidir N."/>
            <person name="Claudel C."/>
            <person name="Donnadieu C."/>
            <person name="Faraut T."/>
            <person name="Fievet G."/>
            <person name="Helmstetter N."/>
            <person name="King M."/>
            <person name="Knapp S.J."/>
            <person name="Lai Z."/>
            <person name="Le Paslier M.C."/>
            <person name="Lippi Y."/>
            <person name="Lorenzon L."/>
            <person name="Mandel J.R."/>
            <person name="Marage G."/>
            <person name="Marchand G."/>
            <person name="Marquand E."/>
            <person name="Bret-Mestries E."/>
            <person name="Morien E."/>
            <person name="Nambeesan S."/>
            <person name="Nguyen T."/>
            <person name="Pegot-Espagnet P."/>
            <person name="Pouilly N."/>
            <person name="Raftis F."/>
            <person name="Sallet E."/>
            <person name="Schiex T."/>
            <person name="Thomas J."/>
            <person name="Vandecasteele C."/>
            <person name="Vares D."/>
            <person name="Vear F."/>
            <person name="Vautrin S."/>
            <person name="Crespi M."/>
            <person name="Mangin B."/>
            <person name="Burke J.M."/>
            <person name="Salse J."/>
            <person name="Munos S."/>
            <person name="Vincourt P."/>
            <person name="Rieseberg L.H."/>
            <person name="Langlade N.B."/>
        </authorList>
    </citation>
    <scope>NUCLEOTIDE SEQUENCE [LARGE SCALE GENOMIC DNA]</scope>
    <source>
        <strain evidence="2">cv. SF193</strain>
    </source>
</reference>
<evidence type="ECO:0000313" key="2">
    <source>
        <dbReference type="Proteomes" id="UP000215914"/>
    </source>
</evidence>
<name>A0A251T304_HELAN</name>
<gene>
    <name evidence="1" type="ORF">HannXRQ_Chr12g0374081</name>
</gene>
<dbReference type="EMBL" id="CM007901">
    <property type="protein sequence ID" value="OTG05488.1"/>
    <property type="molecule type" value="Genomic_DNA"/>
</dbReference>
<dbReference type="STRING" id="4232.A0A251T304"/>
<proteinExistence type="predicted"/>
<accession>A0A251T304</accession>
<keyword evidence="2" id="KW-1185">Reference proteome</keyword>
<protein>
    <submittedName>
        <fullName evidence="1">Uncharacterized protein</fullName>
    </submittedName>
</protein>
<dbReference type="Proteomes" id="UP000215914">
    <property type="component" value="Chromosome 12"/>
</dbReference>
<dbReference type="AlphaFoldDB" id="A0A251T304"/>
<organism evidence="1 2">
    <name type="scientific">Helianthus annuus</name>
    <name type="common">Common sunflower</name>
    <dbReference type="NCBI Taxonomy" id="4232"/>
    <lineage>
        <taxon>Eukaryota</taxon>
        <taxon>Viridiplantae</taxon>
        <taxon>Streptophyta</taxon>
        <taxon>Embryophyta</taxon>
        <taxon>Tracheophyta</taxon>
        <taxon>Spermatophyta</taxon>
        <taxon>Magnoliopsida</taxon>
        <taxon>eudicotyledons</taxon>
        <taxon>Gunneridae</taxon>
        <taxon>Pentapetalae</taxon>
        <taxon>asterids</taxon>
        <taxon>campanulids</taxon>
        <taxon>Asterales</taxon>
        <taxon>Asteraceae</taxon>
        <taxon>Asteroideae</taxon>
        <taxon>Heliantheae alliance</taxon>
        <taxon>Heliantheae</taxon>
        <taxon>Helianthus</taxon>
    </lineage>
</organism>
<evidence type="ECO:0000313" key="1">
    <source>
        <dbReference type="EMBL" id="OTG05488.1"/>
    </source>
</evidence>
<sequence length="72" mass="8555">MMDEDRKNMIEKFIGHDFGWWKMQIKDEEWVDLDRKALAIIRCILTKNVAFNIVKETTAHGVMSYDNSIKHV</sequence>